<dbReference type="PANTHER" id="PTHR37948">
    <property type="entry name" value="ZGC:113208"/>
    <property type="match status" value="1"/>
</dbReference>
<sequence>MTKSEDFYKLFKPDLTPKQMLAYGVFGGSYLGATINEYPKSWFVKAKISKTFNVNLNYFQVRAGLSLKEWKKKDWIMEEDPRGWFQWYCRYTIGRRMPEIDGIQISRWKAFGPRHIGGIKKNCPKKNFSCRRKQRQALLQWAYNPFF</sequence>
<dbReference type="EMBL" id="UINC01101555">
    <property type="protein sequence ID" value="SVC62447.1"/>
    <property type="molecule type" value="Genomic_DNA"/>
</dbReference>
<gene>
    <name evidence="1" type="ORF">METZ01_LOCUS315301</name>
</gene>
<organism evidence="1">
    <name type="scientific">marine metagenome</name>
    <dbReference type="NCBI Taxonomy" id="408172"/>
    <lineage>
        <taxon>unclassified sequences</taxon>
        <taxon>metagenomes</taxon>
        <taxon>ecological metagenomes</taxon>
    </lineage>
</organism>
<reference evidence="1" key="1">
    <citation type="submission" date="2018-05" db="EMBL/GenBank/DDBJ databases">
        <authorList>
            <person name="Lanie J.A."/>
            <person name="Ng W.-L."/>
            <person name="Kazmierczak K.M."/>
            <person name="Andrzejewski T.M."/>
            <person name="Davidsen T.M."/>
            <person name="Wayne K.J."/>
            <person name="Tettelin H."/>
            <person name="Glass J.I."/>
            <person name="Rusch D."/>
            <person name="Podicherti R."/>
            <person name="Tsui H.-C.T."/>
            <person name="Winkler M.E."/>
        </authorList>
    </citation>
    <scope>NUCLEOTIDE SEQUENCE</scope>
</reference>
<evidence type="ECO:0000313" key="1">
    <source>
        <dbReference type="EMBL" id="SVC62447.1"/>
    </source>
</evidence>
<name>A0A382NQ23_9ZZZZ</name>
<accession>A0A382NQ23</accession>
<dbReference type="PANTHER" id="PTHR37948:SF1">
    <property type="entry name" value="BLL5189 PROTEIN"/>
    <property type="match status" value="1"/>
</dbReference>
<proteinExistence type="predicted"/>
<protein>
    <submittedName>
        <fullName evidence="1">Uncharacterized protein</fullName>
    </submittedName>
</protein>
<dbReference type="AlphaFoldDB" id="A0A382NQ23"/>